<dbReference type="EMBL" id="JAJVCN010000003">
    <property type="protein sequence ID" value="MCE7008752.1"/>
    <property type="molecule type" value="Genomic_DNA"/>
</dbReference>
<feature type="region of interest" description="Disordered" evidence="1">
    <location>
        <begin position="143"/>
        <end position="166"/>
    </location>
</feature>
<proteinExistence type="predicted"/>
<organism evidence="2 3">
    <name type="scientific">Kibdelosporangium philippinense</name>
    <dbReference type="NCBI Taxonomy" id="211113"/>
    <lineage>
        <taxon>Bacteria</taxon>
        <taxon>Bacillati</taxon>
        <taxon>Actinomycetota</taxon>
        <taxon>Actinomycetes</taxon>
        <taxon>Pseudonocardiales</taxon>
        <taxon>Pseudonocardiaceae</taxon>
        <taxon>Kibdelosporangium</taxon>
    </lineage>
</organism>
<dbReference type="Proteomes" id="UP001521150">
    <property type="component" value="Unassembled WGS sequence"/>
</dbReference>
<evidence type="ECO:0000313" key="2">
    <source>
        <dbReference type="EMBL" id="MCE7008752.1"/>
    </source>
</evidence>
<accession>A0ABS8ZMK6</accession>
<sequence length="166" mass="17874">MSGMMANRAKTSAGIRPLVGPAGEHELAILATISSGMGIDEILASGPWSLTEVTSVMRRHGLVTTSNGQVIRDGLPLAQLRTAVGESPSPFVRQQAERAHAQLLALGKAIAMQTARDSSDDVRREQRHALQSWLEWLRAAQSGARDELDRLRASSPRSARAKRATS</sequence>
<reference evidence="2 3" key="1">
    <citation type="submission" date="2021-12" db="EMBL/GenBank/DDBJ databases">
        <title>Genome sequence of Kibdelosporangium philippinense ATCC 49844.</title>
        <authorList>
            <person name="Fedorov E.A."/>
            <person name="Omeragic M."/>
            <person name="Shalygina K.F."/>
            <person name="Maclea K.S."/>
        </authorList>
    </citation>
    <scope>NUCLEOTIDE SEQUENCE [LARGE SCALE GENOMIC DNA]</scope>
    <source>
        <strain evidence="2 3">ATCC 49844</strain>
    </source>
</reference>
<gene>
    <name evidence="2" type="ORF">LWC34_38965</name>
</gene>
<dbReference type="RefSeq" id="WP_233730223.1">
    <property type="nucleotide sequence ID" value="NZ_JAJVCN010000003.1"/>
</dbReference>
<keyword evidence="3" id="KW-1185">Reference proteome</keyword>
<protein>
    <submittedName>
        <fullName evidence="2">Uncharacterized protein</fullName>
    </submittedName>
</protein>
<comment type="caution">
    <text evidence="2">The sequence shown here is derived from an EMBL/GenBank/DDBJ whole genome shotgun (WGS) entry which is preliminary data.</text>
</comment>
<evidence type="ECO:0000313" key="3">
    <source>
        <dbReference type="Proteomes" id="UP001521150"/>
    </source>
</evidence>
<evidence type="ECO:0000256" key="1">
    <source>
        <dbReference type="SAM" id="MobiDB-lite"/>
    </source>
</evidence>
<name>A0ABS8ZMK6_9PSEU</name>